<accession>A0ABV6KIT7</accession>
<dbReference type="RefSeq" id="WP_335959991.1">
    <property type="nucleotide sequence ID" value="NZ_JAXBLX010000008.1"/>
</dbReference>
<keyword evidence="1" id="KW-0812">Transmembrane</keyword>
<protein>
    <submittedName>
        <fullName evidence="2">DUF2953 domain-containing protein</fullName>
    </submittedName>
</protein>
<name>A0ABV6KIT7_9BACI</name>
<gene>
    <name evidence="2" type="ORF">ACFFHM_22785</name>
</gene>
<keyword evidence="1" id="KW-0472">Membrane</keyword>
<dbReference type="InterPro" id="IPR021338">
    <property type="entry name" value="DUF2953"/>
</dbReference>
<reference evidence="2 3" key="1">
    <citation type="submission" date="2024-09" db="EMBL/GenBank/DDBJ databases">
        <authorList>
            <person name="Sun Q."/>
            <person name="Mori K."/>
        </authorList>
    </citation>
    <scope>NUCLEOTIDE SEQUENCE [LARGE SCALE GENOMIC DNA]</scope>
    <source>
        <strain evidence="2 3">NCAIM B.02610</strain>
    </source>
</reference>
<sequence>MIWMIVIGALILLGLFIIITKVNIDISYRHNQDDDLLEVKVSLWRMRVYTFSAPVIKLDEDSASLLVEEEQKIGMMESKKKKKPITPELILEDLRWLRDFLKHVVGLHNIVRRFLKKVSVNRFTWHSDIGVGDAAHTAQLAGAIWALKGSIIGIIGNSMRMKFMPKLSIDPQFQGVVSHTYLSCMFSFRIGHAIVAGLMLLKHWRRRPKMPKAESVEKNM</sequence>
<proteinExistence type="predicted"/>
<evidence type="ECO:0000256" key="1">
    <source>
        <dbReference type="SAM" id="Phobius"/>
    </source>
</evidence>
<feature type="transmembrane region" description="Helical" evidence="1">
    <location>
        <begin position="180"/>
        <end position="201"/>
    </location>
</feature>
<organism evidence="2 3">
    <name type="scientific">Halalkalibacter kiskunsagensis</name>
    <dbReference type="NCBI Taxonomy" id="1548599"/>
    <lineage>
        <taxon>Bacteria</taxon>
        <taxon>Bacillati</taxon>
        <taxon>Bacillota</taxon>
        <taxon>Bacilli</taxon>
        <taxon>Bacillales</taxon>
        <taxon>Bacillaceae</taxon>
        <taxon>Halalkalibacter</taxon>
    </lineage>
</organism>
<keyword evidence="3" id="KW-1185">Reference proteome</keyword>
<dbReference type="Pfam" id="PF11167">
    <property type="entry name" value="DUF2953"/>
    <property type="match status" value="1"/>
</dbReference>
<dbReference type="Proteomes" id="UP001589838">
    <property type="component" value="Unassembled WGS sequence"/>
</dbReference>
<evidence type="ECO:0000313" key="2">
    <source>
        <dbReference type="EMBL" id="MFC0473247.1"/>
    </source>
</evidence>
<evidence type="ECO:0000313" key="3">
    <source>
        <dbReference type="Proteomes" id="UP001589838"/>
    </source>
</evidence>
<keyword evidence="1" id="KW-1133">Transmembrane helix</keyword>
<dbReference type="EMBL" id="JBHLUX010000092">
    <property type="protein sequence ID" value="MFC0473247.1"/>
    <property type="molecule type" value="Genomic_DNA"/>
</dbReference>
<comment type="caution">
    <text evidence="2">The sequence shown here is derived from an EMBL/GenBank/DDBJ whole genome shotgun (WGS) entry which is preliminary data.</text>
</comment>